<protein>
    <submittedName>
        <fullName evidence="4">Uncharacterized protein</fullName>
    </submittedName>
</protein>
<sequence length="99" mass="11365">MWSPNVLPHPESNSLGNKLNFITCNLSSNDGHPLWDAPCAKKKSPYDAWSNRTNFRTAECYHFLSFTLPSYRKHVVLQVAKELLDSYPQDPPITFLKDL</sequence>
<name>A0A4Y2X8Z9_ARAVE</name>
<dbReference type="EMBL" id="BGPR01072887">
    <property type="protein sequence ID" value="GBO45687.1"/>
    <property type="molecule type" value="Genomic_DNA"/>
</dbReference>
<keyword evidence="5" id="KW-1185">Reference proteome</keyword>
<dbReference type="EMBL" id="BGPR01072888">
    <property type="protein sequence ID" value="GBO45688.1"/>
    <property type="molecule type" value="Genomic_DNA"/>
</dbReference>
<evidence type="ECO:0000313" key="3">
    <source>
        <dbReference type="EMBL" id="GBO45687.1"/>
    </source>
</evidence>
<dbReference type="EMBL" id="BGPR01072834">
    <property type="protein sequence ID" value="GBO45653.1"/>
    <property type="molecule type" value="Genomic_DNA"/>
</dbReference>
<accession>A0A4Y2X8Z9</accession>
<comment type="caution">
    <text evidence="4">The sequence shown here is derived from an EMBL/GenBank/DDBJ whole genome shotgun (WGS) entry which is preliminary data.</text>
</comment>
<proteinExistence type="predicted"/>
<evidence type="ECO:0000313" key="1">
    <source>
        <dbReference type="EMBL" id="GBO45589.1"/>
    </source>
</evidence>
<gene>
    <name evidence="1" type="ORF">AVEN_116440_1</name>
    <name evidence="3" type="ORF">AVEN_122698_1</name>
    <name evidence="4" type="ORF">AVEN_211585_1</name>
    <name evidence="2" type="ORF">AVEN_246900_1</name>
</gene>
<dbReference type="EMBL" id="BGPR01072746">
    <property type="protein sequence ID" value="GBO45589.1"/>
    <property type="molecule type" value="Genomic_DNA"/>
</dbReference>
<dbReference type="AlphaFoldDB" id="A0A4Y2X8Z9"/>
<evidence type="ECO:0000313" key="4">
    <source>
        <dbReference type="EMBL" id="GBO45688.1"/>
    </source>
</evidence>
<evidence type="ECO:0000313" key="5">
    <source>
        <dbReference type="Proteomes" id="UP000499080"/>
    </source>
</evidence>
<dbReference type="Proteomes" id="UP000499080">
    <property type="component" value="Unassembled WGS sequence"/>
</dbReference>
<organism evidence="4 5">
    <name type="scientific">Araneus ventricosus</name>
    <name type="common">Orbweaver spider</name>
    <name type="synonym">Epeira ventricosa</name>
    <dbReference type="NCBI Taxonomy" id="182803"/>
    <lineage>
        <taxon>Eukaryota</taxon>
        <taxon>Metazoa</taxon>
        <taxon>Ecdysozoa</taxon>
        <taxon>Arthropoda</taxon>
        <taxon>Chelicerata</taxon>
        <taxon>Arachnida</taxon>
        <taxon>Araneae</taxon>
        <taxon>Araneomorphae</taxon>
        <taxon>Entelegynae</taxon>
        <taxon>Araneoidea</taxon>
        <taxon>Araneidae</taxon>
        <taxon>Araneus</taxon>
    </lineage>
</organism>
<reference evidence="4 5" key="1">
    <citation type="journal article" date="2019" name="Sci. Rep.">
        <title>Orb-weaving spider Araneus ventricosus genome elucidates the spidroin gene catalogue.</title>
        <authorList>
            <person name="Kono N."/>
            <person name="Nakamura H."/>
            <person name="Ohtoshi R."/>
            <person name="Moran D.A.P."/>
            <person name="Shinohara A."/>
            <person name="Yoshida Y."/>
            <person name="Fujiwara M."/>
            <person name="Mori M."/>
            <person name="Tomita M."/>
            <person name="Arakawa K."/>
        </authorList>
    </citation>
    <scope>NUCLEOTIDE SEQUENCE [LARGE SCALE GENOMIC DNA]</scope>
</reference>
<evidence type="ECO:0000313" key="2">
    <source>
        <dbReference type="EMBL" id="GBO45653.1"/>
    </source>
</evidence>